<dbReference type="RefSeq" id="WP_054430204.1">
    <property type="nucleotide sequence ID" value="NZ_LJFS01000047.1"/>
</dbReference>
<keyword evidence="3" id="KW-1185">Reference proteome</keyword>
<name>A0ABR5LKH7_9MYCO</name>
<dbReference type="Proteomes" id="UP000037962">
    <property type="component" value="Unassembled WGS sequence"/>
</dbReference>
<feature type="region of interest" description="Disordered" evidence="1">
    <location>
        <begin position="139"/>
        <end position="282"/>
    </location>
</feature>
<dbReference type="EMBL" id="LJFS01000047">
    <property type="protein sequence ID" value="KPG26223.1"/>
    <property type="molecule type" value="Genomic_DNA"/>
</dbReference>
<sequence length="403" mass="39070">MANDGWTSMSHGEIVAKLSALVAENAYNAGNQWTDIYTKTSDAADKLDMARQKLATEGFWTGKGPAGALRTLAKRVTEYDDSETGIPALAGKMSTALAQDGEILTSAHHVAQAHPELGSGAPTDRKKEELEAIRNEAQRLYTTPLEAKRPEITDSAGQPMGGSMPQGPGANNAGNSGGGGSGSGGGSGTQTPPSSSDGLASKDTKPQLAGGEGQQAGAGQGQGSGSGGGQGAGSGSGGGPGAGSGGSGSGGSGLPIGSTAAAGFSPSSTTGTGVGGPGAGAGGPGGLSALRGGAGLPGGAAAGAGGGGVNPASVGAAGVRGMGPMGMMGGGAHGGHGKGDDDDDHEIPSYLINVDNGNALFGAEIKASPGVIGDWTENEEAEKKAREAEIRRYKSMGWNVKFE</sequence>
<evidence type="ECO:0000313" key="2">
    <source>
        <dbReference type="EMBL" id="KPG26223.1"/>
    </source>
</evidence>
<accession>A0ABR5LKH7</accession>
<proteinExistence type="predicted"/>
<gene>
    <name evidence="2" type="ORF">AN912_25585</name>
</gene>
<feature type="compositionally biased region" description="Low complexity" evidence="1">
    <location>
        <begin position="157"/>
        <end position="174"/>
    </location>
</feature>
<feature type="compositionally biased region" description="Low complexity" evidence="1">
    <location>
        <begin position="257"/>
        <end position="271"/>
    </location>
</feature>
<evidence type="ECO:0000313" key="3">
    <source>
        <dbReference type="Proteomes" id="UP000037962"/>
    </source>
</evidence>
<evidence type="ECO:0000256" key="1">
    <source>
        <dbReference type="SAM" id="MobiDB-lite"/>
    </source>
</evidence>
<protein>
    <recommendedName>
        <fullName evidence="4">PPE family domain-containing protein</fullName>
    </recommendedName>
</protein>
<feature type="compositionally biased region" description="Gly residues" evidence="1">
    <location>
        <begin position="272"/>
        <end position="282"/>
    </location>
</feature>
<organism evidence="2 3">
    <name type="scientific">Mycobacteroides immunogenum</name>
    <dbReference type="NCBI Taxonomy" id="83262"/>
    <lineage>
        <taxon>Bacteria</taxon>
        <taxon>Bacillati</taxon>
        <taxon>Actinomycetota</taxon>
        <taxon>Actinomycetes</taxon>
        <taxon>Mycobacteriales</taxon>
        <taxon>Mycobacteriaceae</taxon>
        <taxon>Mycobacteroides</taxon>
    </lineage>
</organism>
<evidence type="ECO:0008006" key="4">
    <source>
        <dbReference type="Google" id="ProtNLM"/>
    </source>
</evidence>
<feature type="compositionally biased region" description="Gly residues" evidence="1">
    <location>
        <begin position="175"/>
        <end position="188"/>
    </location>
</feature>
<feature type="compositionally biased region" description="Gly residues" evidence="1">
    <location>
        <begin position="210"/>
        <end position="254"/>
    </location>
</feature>
<comment type="caution">
    <text evidence="2">The sequence shown here is derived from an EMBL/GenBank/DDBJ whole genome shotgun (WGS) entry which is preliminary data.</text>
</comment>
<reference evidence="2 3" key="1">
    <citation type="submission" date="2015-09" db="EMBL/GenBank/DDBJ databases">
        <title>Genome Sequences of Mycobacterium immunogenum Isolates, Recuperated from a Chloraminated Drinking Water Distribution System Simulator Subjected to Episodes of Nitrification.</title>
        <authorList>
            <person name="Gomez-Alvarez V."/>
            <person name="Revetta R.P."/>
        </authorList>
    </citation>
    <scope>NUCLEOTIDE SEQUENCE [LARGE SCALE GENOMIC DNA]</scope>
    <source>
        <strain evidence="2 3">H076</strain>
    </source>
</reference>